<dbReference type="InterPro" id="IPR020846">
    <property type="entry name" value="MFS_dom"/>
</dbReference>
<keyword evidence="7" id="KW-1185">Reference proteome</keyword>
<gene>
    <name evidence="6" type="ORF">LZC95_41640</name>
</gene>
<feature type="domain" description="Major facilitator superfamily (MFS) profile" evidence="5">
    <location>
        <begin position="10"/>
        <end position="389"/>
    </location>
</feature>
<evidence type="ECO:0000259" key="5">
    <source>
        <dbReference type="PROSITE" id="PS50850"/>
    </source>
</evidence>
<evidence type="ECO:0000313" key="7">
    <source>
        <dbReference type="Proteomes" id="UP001379533"/>
    </source>
</evidence>
<keyword evidence="2 4" id="KW-1133">Transmembrane helix</keyword>
<dbReference type="Proteomes" id="UP001379533">
    <property type="component" value="Chromosome"/>
</dbReference>
<keyword evidence="3 4" id="KW-0472">Membrane</keyword>
<dbReference type="InterPro" id="IPR011701">
    <property type="entry name" value="MFS"/>
</dbReference>
<feature type="transmembrane region" description="Helical" evidence="4">
    <location>
        <begin position="103"/>
        <end position="124"/>
    </location>
</feature>
<feature type="transmembrane region" description="Helical" evidence="4">
    <location>
        <begin position="332"/>
        <end position="354"/>
    </location>
</feature>
<dbReference type="InterPro" id="IPR052524">
    <property type="entry name" value="MFS_Cyanate_Porter"/>
</dbReference>
<evidence type="ECO:0000256" key="4">
    <source>
        <dbReference type="SAM" id="Phobius"/>
    </source>
</evidence>
<dbReference type="PANTHER" id="PTHR23523:SF2">
    <property type="entry name" value="2-NITROIMIDAZOLE TRANSPORTER"/>
    <property type="match status" value="1"/>
</dbReference>
<feature type="transmembrane region" description="Helical" evidence="4">
    <location>
        <begin position="136"/>
        <end position="157"/>
    </location>
</feature>
<sequence>MPTAKHPASRIALTLLGVVLVAVNLRAPIAGVAPLLPEMRADLGLSRSAGGLLTSLPLLCFGGLSTVAAALGRRIGSERALVLAMLAMAVGSAARIWTAPLLFAGTIVIGAAITVGNVLVPSVIKQHFDAKQGLVTGIYTGALIGGAAIASAISAPLAHHDGIGWRGSLAAWTVPEVLALLVWLPALRVPHRPPAAATGSVSVLRSKVTWGLSIFMGSQSLTYFAVLTWLPALLQDEGVSAARAGGALAIFNILGIGTALVMPSLAARVSDQRGLASSIAAAWAVGIAGLLFAPGSYLLWASVLGLAQGASISLAFALIVLRSRTPEVARGLSGTVQSIGYLIGSAGPFVLGALRDVSPSWSVSLVALLTVVIPMAWGAWNGGRKATVG</sequence>
<organism evidence="6 7">
    <name type="scientific">Pendulispora brunnea</name>
    <dbReference type="NCBI Taxonomy" id="2905690"/>
    <lineage>
        <taxon>Bacteria</taxon>
        <taxon>Pseudomonadati</taxon>
        <taxon>Myxococcota</taxon>
        <taxon>Myxococcia</taxon>
        <taxon>Myxococcales</taxon>
        <taxon>Sorangiineae</taxon>
        <taxon>Pendulisporaceae</taxon>
        <taxon>Pendulispora</taxon>
    </lineage>
</organism>
<dbReference type="EMBL" id="CP089982">
    <property type="protein sequence ID" value="WXA92941.1"/>
    <property type="molecule type" value="Genomic_DNA"/>
</dbReference>
<feature type="transmembrane region" description="Helical" evidence="4">
    <location>
        <begin position="360"/>
        <end position="380"/>
    </location>
</feature>
<feature type="transmembrane region" description="Helical" evidence="4">
    <location>
        <begin position="169"/>
        <end position="187"/>
    </location>
</feature>
<keyword evidence="1 4" id="KW-0812">Transmembrane</keyword>
<protein>
    <submittedName>
        <fullName evidence="6">MFS transporter</fullName>
    </submittedName>
</protein>
<dbReference type="CDD" id="cd17339">
    <property type="entry name" value="MFS_NIMT_CynX_like"/>
    <property type="match status" value="1"/>
</dbReference>
<dbReference type="PANTHER" id="PTHR23523">
    <property type="match status" value="1"/>
</dbReference>
<proteinExistence type="predicted"/>
<evidence type="ECO:0000256" key="3">
    <source>
        <dbReference type="ARBA" id="ARBA00023136"/>
    </source>
</evidence>
<feature type="transmembrane region" description="Helical" evidence="4">
    <location>
        <begin position="242"/>
        <end position="262"/>
    </location>
</feature>
<dbReference type="Gene3D" id="1.20.1250.20">
    <property type="entry name" value="MFS general substrate transporter like domains"/>
    <property type="match status" value="1"/>
</dbReference>
<dbReference type="RefSeq" id="WP_394843540.1">
    <property type="nucleotide sequence ID" value="NZ_CP089982.1"/>
</dbReference>
<feature type="transmembrane region" description="Helical" evidence="4">
    <location>
        <begin position="80"/>
        <end position="97"/>
    </location>
</feature>
<feature type="transmembrane region" description="Helical" evidence="4">
    <location>
        <begin position="208"/>
        <end position="230"/>
    </location>
</feature>
<name>A0ABZ2K2J8_9BACT</name>
<dbReference type="Pfam" id="PF07690">
    <property type="entry name" value="MFS_1"/>
    <property type="match status" value="1"/>
</dbReference>
<accession>A0ABZ2K2J8</accession>
<dbReference type="SUPFAM" id="SSF103473">
    <property type="entry name" value="MFS general substrate transporter"/>
    <property type="match status" value="1"/>
</dbReference>
<feature type="transmembrane region" description="Helical" evidence="4">
    <location>
        <begin position="274"/>
        <end position="293"/>
    </location>
</feature>
<dbReference type="InterPro" id="IPR036259">
    <property type="entry name" value="MFS_trans_sf"/>
</dbReference>
<evidence type="ECO:0000256" key="1">
    <source>
        <dbReference type="ARBA" id="ARBA00022692"/>
    </source>
</evidence>
<evidence type="ECO:0000256" key="2">
    <source>
        <dbReference type="ARBA" id="ARBA00022989"/>
    </source>
</evidence>
<reference evidence="6 7" key="1">
    <citation type="submission" date="2021-12" db="EMBL/GenBank/DDBJ databases">
        <title>Discovery of the Pendulisporaceae a myxobacterial family with distinct sporulation behavior and unique specialized metabolism.</title>
        <authorList>
            <person name="Garcia R."/>
            <person name="Popoff A."/>
            <person name="Bader C.D."/>
            <person name="Loehr J."/>
            <person name="Walesch S."/>
            <person name="Walt C."/>
            <person name="Boldt J."/>
            <person name="Bunk B."/>
            <person name="Haeckl F.J.F.P.J."/>
            <person name="Gunesch A.P."/>
            <person name="Birkelbach J."/>
            <person name="Nuebel U."/>
            <person name="Pietschmann T."/>
            <person name="Bach T."/>
            <person name="Mueller R."/>
        </authorList>
    </citation>
    <scope>NUCLEOTIDE SEQUENCE [LARGE SCALE GENOMIC DNA]</scope>
    <source>
        <strain evidence="6 7">MSr12523</strain>
    </source>
</reference>
<evidence type="ECO:0000313" key="6">
    <source>
        <dbReference type="EMBL" id="WXA92941.1"/>
    </source>
</evidence>
<feature type="transmembrane region" description="Helical" evidence="4">
    <location>
        <begin position="299"/>
        <end position="320"/>
    </location>
</feature>
<feature type="transmembrane region" description="Helical" evidence="4">
    <location>
        <begin position="50"/>
        <end position="71"/>
    </location>
</feature>
<dbReference type="PROSITE" id="PS50850">
    <property type="entry name" value="MFS"/>
    <property type="match status" value="1"/>
</dbReference>